<feature type="transmembrane region" description="Helical" evidence="6">
    <location>
        <begin position="358"/>
        <end position="376"/>
    </location>
</feature>
<reference evidence="8" key="2">
    <citation type="submission" date="2023-02" db="EMBL/GenBank/DDBJ databases">
        <authorList>
            <consortium name="DOE Joint Genome Institute"/>
            <person name="Mondo S.J."/>
            <person name="Chang Y."/>
            <person name="Wang Y."/>
            <person name="Ahrendt S."/>
            <person name="Andreopoulos W."/>
            <person name="Barry K."/>
            <person name="Beard J."/>
            <person name="Benny G.L."/>
            <person name="Blankenship S."/>
            <person name="Bonito G."/>
            <person name="Cuomo C."/>
            <person name="Desiro A."/>
            <person name="Gervers K.A."/>
            <person name="Hundley H."/>
            <person name="Kuo A."/>
            <person name="LaButti K."/>
            <person name="Lang B.F."/>
            <person name="Lipzen A."/>
            <person name="O'Donnell K."/>
            <person name="Pangilinan J."/>
            <person name="Reynolds N."/>
            <person name="Sandor L."/>
            <person name="Smith M.W."/>
            <person name="Tsang A."/>
            <person name="Grigoriev I.V."/>
            <person name="Stajich J.E."/>
            <person name="Spatafora J.W."/>
        </authorList>
    </citation>
    <scope>NUCLEOTIDE SEQUENCE</scope>
    <source>
        <strain evidence="8">RSA 2281</strain>
    </source>
</reference>
<feature type="transmembrane region" description="Helical" evidence="6">
    <location>
        <begin position="446"/>
        <end position="469"/>
    </location>
</feature>
<name>A0AAD5K8X7_9FUNG</name>
<organism evidence="8 9">
    <name type="scientific">Phascolomyces articulosus</name>
    <dbReference type="NCBI Taxonomy" id="60185"/>
    <lineage>
        <taxon>Eukaryota</taxon>
        <taxon>Fungi</taxon>
        <taxon>Fungi incertae sedis</taxon>
        <taxon>Mucoromycota</taxon>
        <taxon>Mucoromycotina</taxon>
        <taxon>Mucoromycetes</taxon>
        <taxon>Mucorales</taxon>
        <taxon>Lichtheimiaceae</taxon>
        <taxon>Phascolomyces</taxon>
    </lineage>
</organism>
<feature type="transmembrane region" description="Helical" evidence="6">
    <location>
        <begin position="28"/>
        <end position="46"/>
    </location>
</feature>
<feature type="compositionally biased region" description="Basic and acidic residues" evidence="5">
    <location>
        <begin position="558"/>
        <end position="567"/>
    </location>
</feature>
<dbReference type="SUPFAM" id="SSF103473">
    <property type="entry name" value="MFS general substrate transporter"/>
    <property type="match status" value="1"/>
</dbReference>
<dbReference type="GO" id="GO:0005886">
    <property type="term" value="C:plasma membrane"/>
    <property type="evidence" value="ECO:0007669"/>
    <property type="project" value="TreeGrafter"/>
</dbReference>
<accession>A0AAD5K8X7</accession>
<dbReference type="InterPro" id="IPR011701">
    <property type="entry name" value="MFS"/>
</dbReference>
<keyword evidence="4 6" id="KW-0472">Membrane</keyword>
<feature type="transmembrane region" description="Helical" evidence="6">
    <location>
        <begin position="517"/>
        <end position="536"/>
    </location>
</feature>
<feature type="compositionally biased region" description="Polar residues" evidence="5">
    <location>
        <begin position="569"/>
        <end position="586"/>
    </location>
</feature>
<comment type="subcellular location">
    <subcellularLocation>
        <location evidence="1">Membrane</location>
        <topology evidence="1">Multi-pass membrane protein</topology>
    </subcellularLocation>
</comment>
<feature type="domain" description="Major facilitator superfamily (MFS) profile" evidence="7">
    <location>
        <begin position="33"/>
        <end position="537"/>
    </location>
</feature>
<feature type="transmembrane region" description="Helical" evidence="6">
    <location>
        <begin position="410"/>
        <end position="434"/>
    </location>
</feature>
<feature type="region of interest" description="Disordered" evidence="5">
    <location>
        <begin position="555"/>
        <end position="586"/>
    </location>
</feature>
<feature type="transmembrane region" description="Helical" evidence="6">
    <location>
        <begin position="383"/>
        <end position="404"/>
    </location>
</feature>
<dbReference type="Gene3D" id="1.20.1250.20">
    <property type="entry name" value="MFS general substrate transporter like domains"/>
    <property type="match status" value="2"/>
</dbReference>
<evidence type="ECO:0000256" key="4">
    <source>
        <dbReference type="ARBA" id="ARBA00023136"/>
    </source>
</evidence>
<keyword evidence="2 6" id="KW-0812">Transmembrane</keyword>
<proteinExistence type="predicted"/>
<evidence type="ECO:0000256" key="1">
    <source>
        <dbReference type="ARBA" id="ARBA00004141"/>
    </source>
</evidence>
<reference evidence="8" key="1">
    <citation type="journal article" date="2022" name="IScience">
        <title>Evolution of zygomycete secretomes and the origins of terrestrial fungal ecologies.</title>
        <authorList>
            <person name="Chang Y."/>
            <person name="Wang Y."/>
            <person name="Mondo S."/>
            <person name="Ahrendt S."/>
            <person name="Andreopoulos W."/>
            <person name="Barry K."/>
            <person name="Beard J."/>
            <person name="Benny G.L."/>
            <person name="Blankenship S."/>
            <person name="Bonito G."/>
            <person name="Cuomo C."/>
            <person name="Desiro A."/>
            <person name="Gervers K.A."/>
            <person name="Hundley H."/>
            <person name="Kuo A."/>
            <person name="LaButti K."/>
            <person name="Lang B.F."/>
            <person name="Lipzen A."/>
            <person name="O'Donnell K."/>
            <person name="Pangilinan J."/>
            <person name="Reynolds N."/>
            <person name="Sandor L."/>
            <person name="Smith M.E."/>
            <person name="Tsang A."/>
            <person name="Grigoriev I.V."/>
            <person name="Stajich J.E."/>
            <person name="Spatafora J.W."/>
        </authorList>
    </citation>
    <scope>NUCLEOTIDE SEQUENCE</scope>
    <source>
        <strain evidence="8">RSA 2281</strain>
    </source>
</reference>
<sequence>MSMVVHNDDKLLPGVRKVELLKNVWSKIDMWMIFSGLILLSFSSSWETNLSFTLLNYVTSLFDSNNYMSIISTVTYILQSVLFPTYSKLSDLFGRAEVFSICMVFYILAYIVMATSNSFAALVGGQILYTFGYSGVMILGPILVGDMTNVVTRGFYQGLYSIPQLINLFVPSIVAQSLIDRGQWRWAYGHLPLVLLVANLPLLFGLWTVQRKVFKEDKYRNYIKARRDRDNHRSIIDSFKYYLSVIDFVGCILLIGALTMTLLPLVLALYTWGGWGNSRVIGTICGGGVCWVVLGIWEWKFASHPLIPMGNWPNSTPIWGVLATSTVTIISSTEWQYLLTYFQVTRRIDNAHAVLLGRGYNVAYIVVQLIIGWLMMKTRVWRPYVWGGTALMILGVGLLYAARWPTSSDAFIVIAQTIVGLGSGAMDIPITVAVQSSVPHNDLAMVTALYQLGGSIAASIGSTMAGSIWNNMLPKELEKHAPDVDALKVIGDIAYAQNLPDEQHAGVVLAYAETQRVLNIIALCVSVLTFIFTLPMKTFGLSEYMNKHVDGAADDQNMEEKKQECSGDSHCQQSNSENIEQDNKAYSVSETVTKELSIHEKSAKAL</sequence>
<evidence type="ECO:0000256" key="6">
    <source>
        <dbReference type="SAM" id="Phobius"/>
    </source>
</evidence>
<comment type="caution">
    <text evidence="8">The sequence shown here is derived from an EMBL/GenBank/DDBJ whole genome shotgun (WGS) entry which is preliminary data.</text>
</comment>
<dbReference type="PANTHER" id="PTHR23501:SF87">
    <property type="entry name" value="SIDEROPHORE IRON TRANSPORTER 2"/>
    <property type="match status" value="1"/>
</dbReference>
<feature type="transmembrane region" description="Helical" evidence="6">
    <location>
        <begin position="66"/>
        <end position="86"/>
    </location>
</feature>
<dbReference type="Pfam" id="PF07690">
    <property type="entry name" value="MFS_1"/>
    <property type="match status" value="1"/>
</dbReference>
<protein>
    <submittedName>
        <fullName evidence="8">Major facilitator superfamily domain-containing protein</fullName>
    </submittedName>
</protein>
<evidence type="ECO:0000256" key="5">
    <source>
        <dbReference type="SAM" id="MobiDB-lite"/>
    </source>
</evidence>
<feature type="transmembrane region" description="Helical" evidence="6">
    <location>
        <begin position="318"/>
        <end position="338"/>
    </location>
</feature>
<feature type="transmembrane region" description="Helical" evidence="6">
    <location>
        <begin position="159"/>
        <end position="179"/>
    </location>
</feature>
<dbReference type="GO" id="GO:0022857">
    <property type="term" value="F:transmembrane transporter activity"/>
    <property type="evidence" value="ECO:0007669"/>
    <property type="project" value="InterPro"/>
</dbReference>
<feature type="transmembrane region" description="Helical" evidence="6">
    <location>
        <begin position="127"/>
        <end position="147"/>
    </location>
</feature>
<evidence type="ECO:0000313" key="8">
    <source>
        <dbReference type="EMBL" id="KAI9261633.1"/>
    </source>
</evidence>
<dbReference type="EMBL" id="JAIXMP010000015">
    <property type="protein sequence ID" value="KAI9261633.1"/>
    <property type="molecule type" value="Genomic_DNA"/>
</dbReference>
<feature type="transmembrane region" description="Helical" evidence="6">
    <location>
        <begin position="98"/>
        <end position="121"/>
    </location>
</feature>
<keyword evidence="3 6" id="KW-1133">Transmembrane helix</keyword>
<dbReference type="AlphaFoldDB" id="A0AAD5K8X7"/>
<dbReference type="Proteomes" id="UP001209540">
    <property type="component" value="Unassembled WGS sequence"/>
</dbReference>
<feature type="transmembrane region" description="Helical" evidence="6">
    <location>
        <begin position="191"/>
        <end position="209"/>
    </location>
</feature>
<feature type="transmembrane region" description="Helical" evidence="6">
    <location>
        <begin position="278"/>
        <end position="297"/>
    </location>
</feature>
<evidence type="ECO:0000313" key="9">
    <source>
        <dbReference type="Proteomes" id="UP001209540"/>
    </source>
</evidence>
<feature type="transmembrane region" description="Helical" evidence="6">
    <location>
        <begin position="241"/>
        <end position="272"/>
    </location>
</feature>
<evidence type="ECO:0000256" key="3">
    <source>
        <dbReference type="ARBA" id="ARBA00022989"/>
    </source>
</evidence>
<dbReference type="PROSITE" id="PS50850">
    <property type="entry name" value="MFS"/>
    <property type="match status" value="1"/>
</dbReference>
<dbReference type="PANTHER" id="PTHR23501">
    <property type="entry name" value="MAJOR FACILITATOR SUPERFAMILY"/>
    <property type="match status" value="1"/>
</dbReference>
<evidence type="ECO:0000259" key="7">
    <source>
        <dbReference type="PROSITE" id="PS50850"/>
    </source>
</evidence>
<dbReference type="InterPro" id="IPR020846">
    <property type="entry name" value="MFS_dom"/>
</dbReference>
<gene>
    <name evidence="8" type="ORF">BDA99DRAFT_464656</name>
</gene>
<keyword evidence="9" id="KW-1185">Reference proteome</keyword>
<dbReference type="InterPro" id="IPR036259">
    <property type="entry name" value="MFS_trans_sf"/>
</dbReference>
<evidence type="ECO:0000256" key="2">
    <source>
        <dbReference type="ARBA" id="ARBA00022692"/>
    </source>
</evidence>